<evidence type="ECO:0000256" key="1">
    <source>
        <dbReference type="SAM" id="Phobius"/>
    </source>
</evidence>
<evidence type="ECO:0008006" key="5">
    <source>
        <dbReference type="Google" id="ProtNLM"/>
    </source>
</evidence>
<feature type="signal peptide" evidence="2">
    <location>
        <begin position="1"/>
        <end position="30"/>
    </location>
</feature>
<comment type="caution">
    <text evidence="3">The sequence shown here is derived from an EMBL/GenBank/DDBJ whole genome shotgun (WGS) entry which is preliminary data.</text>
</comment>
<evidence type="ECO:0000313" key="4">
    <source>
        <dbReference type="Proteomes" id="UP001465153"/>
    </source>
</evidence>
<dbReference type="Proteomes" id="UP001465153">
    <property type="component" value="Unassembled WGS sequence"/>
</dbReference>
<feature type="transmembrane region" description="Helical" evidence="1">
    <location>
        <begin position="46"/>
        <end position="67"/>
    </location>
</feature>
<keyword evidence="1" id="KW-0472">Membrane</keyword>
<keyword evidence="1" id="KW-0812">Transmembrane</keyword>
<keyword evidence="2" id="KW-0732">Signal</keyword>
<feature type="chain" id="PRO_5045982755" description="CcmD family protein" evidence="2">
    <location>
        <begin position="31"/>
        <end position="80"/>
    </location>
</feature>
<keyword evidence="1" id="KW-1133">Transmembrane helix</keyword>
<keyword evidence="4" id="KW-1185">Reference proteome</keyword>
<name>A0ABQ0A6T3_9GAMM</name>
<protein>
    <recommendedName>
        <fullName evidence="5">CcmD family protein</fullName>
    </recommendedName>
</protein>
<evidence type="ECO:0000313" key="3">
    <source>
        <dbReference type="EMBL" id="GAA6167358.1"/>
    </source>
</evidence>
<accession>A0ABQ0A6T3</accession>
<dbReference type="EMBL" id="BAABWN010000003">
    <property type="protein sequence ID" value="GAA6167358.1"/>
    <property type="molecule type" value="Genomic_DNA"/>
</dbReference>
<proteinExistence type="predicted"/>
<dbReference type="RefSeq" id="WP_353302021.1">
    <property type="nucleotide sequence ID" value="NZ_BAABWN010000003.1"/>
</dbReference>
<reference evidence="3 4" key="1">
    <citation type="submission" date="2024-04" db="EMBL/GenBank/DDBJ databases">
        <title>Draft genome sequence of Sessilibacter corallicola NBRC 116591.</title>
        <authorList>
            <person name="Miyakawa T."/>
            <person name="Kusuya Y."/>
            <person name="Miura T."/>
        </authorList>
    </citation>
    <scope>NUCLEOTIDE SEQUENCE [LARGE SCALE GENOMIC DNA]</scope>
    <source>
        <strain evidence="3 4">KU-00831-HH</strain>
    </source>
</reference>
<sequence length="80" mass="8787">MSAVMKSLFYKVKSQFALCLISLFPAVAMAHPGHSSEGSLMHAAEHGIWLALAFAVFAILYSVTLLVKSRLNKRVKHSKV</sequence>
<organism evidence="3 4">
    <name type="scientific">Sessilibacter corallicola</name>
    <dbReference type="NCBI Taxonomy" id="2904075"/>
    <lineage>
        <taxon>Bacteria</taxon>
        <taxon>Pseudomonadati</taxon>
        <taxon>Pseudomonadota</taxon>
        <taxon>Gammaproteobacteria</taxon>
        <taxon>Cellvibrionales</taxon>
        <taxon>Cellvibrionaceae</taxon>
        <taxon>Sessilibacter</taxon>
    </lineage>
</organism>
<evidence type="ECO:0000256" key="2">
    <source>
        <dbReference type="SAM" id="SignalP"/>
    </source>
</evidence>
<gene>
    <name evidence="3" type="ORF">NBRC116591_11680</name>
</gene>